<dbReference type="PANTHER" id="PTHR38847">
    <property type="match status" value="1"/>
</dbReference>
<gene>
    <name evidence="1" type="ORF">TetV_586</name>
</gene>
<protein>
    <submittedName>
        <fullName evidence="1">DUF4360 domain-containing protein</fullName>
    </submittedName>
</protein>
<accession>A0A2P0VP27</accession>
<organism evidence="1">
    <name type="scientific">Tetraselmis virus 1</name>
    <dbReference type="NCBI Taxonomy" id="2060617"/>
    <lineage>
        <taxon>Viruses</taxon>
        <taxon>Varidnaviria</taxon>
        <taxon>Bamfordvirae</taxon>
        <taxon>Nucleocytoviricota</taxon>
        <taxon>Megaviricetes</taxon>
        <taxon>Imitervirales</taxon>
        <taxon>Allomimiviridae</taxon>
        <taxon>Oceanusvirus</taxon>
        <taxon>Oceanusvirus kaneohense</taxon>
    </lineage>
</organism>
<keyword evidence="2" id="KW-1185">Reference proteome</keyword>
<dbReference type="PANTHER" id="PTHR38847:SF1">
    <property type="entry name" value="PSEUDOURIDINE SYNTHASE RSUA_RLUA-LIKE DOMAIN-CONTAINING PROTEIN"/>
    <property type="match status" value="1"/>
</dbReference>
<dbReference type="Pfam" id="PF14273">
    <property type="entry name" value="DUF4360"/>
    <property type="match status" value="1"/>
</dbReference>
<proteinExistence type="predicted"/>
<name>A0A2P0VP27_9VIRU</name>
<dbReference type="InterPro" id="IPR025649">
    <property type="entry name" value="DUF4360"/>
</dbReference>
<sequence length="206" mass="22838">MTFPTMRSVWGILVLIGSSSAFSVDLSMVSFGGSGCPQGTVSVITSPDNTTVSVLFDSYTVSTDSDTLFDRKSCNLALPIKVPNGYSIALKEIDYRGYASIPDRRGSSGRFRAEYFFGGFRGPVRTKRFRRDYDRDFLISDTLVGSAVVFSPCGASVNFRINTSLDVRKRLAKHPDPFVVIDTTDIRVKGRNLPFFSYKFIKRACS</sequence>
<dbReference type="Proteomes" id="UP000244773">
    <property type="component" value="Segment"/>
</dbReference>
<evidence type="ECO:0000313" key="1">
    <source>
        <dbReference type="EMBL" id="AUF82668.1"/>
    </source>
</evidence>
<reference evidence="1" key="1">
    <citation type="journal article" date="2018" name="Virology">
        <title>A giant virus infecting green algae encodes key fermentation genes.</title>
        <authorList>
            <person name="Schvarcz C.R."/>
            <person name="Steward G.F."/>
        </authorList>
    </citation>
    <scope>NUCLEOTIDE SEQUENCE [LARGE SCALE GENOMIC DNA]</scope>
</reference>
<evidence type="ECO:0000313" key="2">
    <source>
        <dbReference type="Proteomes" id="UP000244773"/>
    </source>
</evidence>
<dbReference type="EMBL" id="KY322437">
    <property type="protein sequence ID" value="AUF82668.1"/>
    <property type="molecule type" value="Genomic_DNA"/>
</dbReference>